<dbReference type="KEGG" id="dar:Daro_1914"/>
<sequence>MQVSTKPPVIHHHPAHHPSTKPPLLFVHGGYSNAALWGVRFIPYFQDQGYDCYALELSGHGSRPADRVHLDDFGLDDFVADLAAAVASLLALPVLIAHSMGCLVCQRFLERGTARAVAFLAPVPPTGTGGTVSRFAMTMPDFFAELPNAVNGTASEKTMRTMASVYFSPSMAPEETVQYLPLIQPESEKAVAEMLTAPLRIARGRARIPALVMGGSADQVFPASMLHFTAASWNAKTQVIAGAGHMLMLDPQWPDAAVQLEEWLDSLN</sequence>
<dbReference type="EMBL" id="CP000089">
    <property type="protein sequence ID" value="AAZ46660.1"/>
    <property type="molecule type" value="Genomic_DNA"/>
</dbReference>
<dbReference type="SUPFAM" id="SSF53474">
    <property type="entry name" value="alpha/beta-Hydrolases"/>
    <property type="match status" value="1"/>
</dbReference>
<dbReference type="PANTHER" id="PTHR43194:SF2">
    <property type="entry name" value="PEROXISOMAL MEMBRANE PROTEIN LPX1"/>
    <property type="match status" value="1"/>
</dbReference>
<dbReference type="AlphaFoldDB" id="Q47ES1"/>
<dbReference type="Gene3D" id="3.40.50.1820">
    <property type="entry name" value="alpha/beta hydrolase"/>
    <property type="match status" value="1"/>
</dbReference>
<name>Q47ES1_DECAR</name>
<dbReference type="InterPro" id="IPR029058">
    <property type="entry name" value="AB_hydrolase_fold"/>
</dbReference>
<dbReference type="GO" id="GO:0016787">
    <property type="term" value="F:hydrolase activity"/>
    <property type="evidence" value="ECO:0007669"/>
    <property type="project" value="UniProtKB-KW"/>
</dbReference>
<proteinExistence type="predicted"/>
<dbReference type="PANTHER" id="PTHR43194">
    <property type="entry name" value="HYDROLASE ALPHA/BETA FOLD FAMILY"/>
    <property type="match status" value="1"/>
</dbReference>
<accession>Q47ES1</accession>
<dbReference type="OrthoDB" id="9806902at2"/>
<protein>
    <submittedName>
        <fullName evidence="2">Alpha/beta hydrolase fold protein</fullName>
    </submittedName>
</protein>
<dbReference type="InterPro" id="IPR000073">
    <property type="entry name" value="AB_hydrolase_1"/>
</dbReference>
<dbReference type="ESTHER" id="decar-q47es1">
    <property type="family name" value="6_AlphaBeta_hydrolase"/>
</dbReference>
<dbReference type="InterPro" id="IPR050228">
    <property type="entry name" value="Carboxylesterase_BioH"/>
</dbReference>
<feature type="domain" description="AB hydrolase-1" evidence="1">
    <location>
        <begin position="24"/>
        <end position="252"/>
    </location>
</feature>
<dbReference type="STRING" id="159087.Daro_1914"/>
<dbReference type="HOGENOM" id="CLU_051715_0_1_4"/>
<gene>
    <name evidence="2" type="ordered locus">Daro_1914</name>
</gene>
<evidence type="ECO:0000259" key="1">
    <source>
        <dbReference type="Pfam" id="PF12697"/>
    </source>
</evidence>
<reference evidence="2" key="1">
    <citation type="submission" date="2005-08" db="EMBL/GenBank/DDBJ databases">
        <title>Complete sequence of Dechloromonas aromatica RCB.</title>
        <authorList>
            <person name="Salinero K.K."/>
            <person name="Copeland A."/>
            <person name="Lucas S."/>
            <person name="Lapidus A."/>
            <person name="Barry K."/>
            <person name="Detter J.C."/>
            <person name="Glavina T."/>
            <person name="Hammon N."/>
            <person name="Israni S."/>
            <person name="Pitluck S."/>
            <person name="Di Bartolo G."/>
            <person name="Trong S."/>
            <person name="Schmutz J."/>
            <person name="Larimer F."/>
            <person name="Land M."/>
            <person name="Ivanova N."/>
            <person name="Richardson P."/>
        </authorList>
    </citation>
    <scope>NUCLEOTIDE SEQUENCE</scope>
    <source>
        <strain evidence="2">RCB</strain>
    </source>
</reference>
<evidence type="ECO:0000313" key="2">
    <source>
        <dbReference type="EMBL" id="AAZ46660.1"/>
    </source>
</evidence>
<dbReference type="eggNOG" id="COG2267">
    <property type="taxonomic scope" value="Bacteria"/>
</dbReference>
<organism evidence="2">
    <name type="scientific">Dechloromonas aromatica (strain RCB)</name>
    <dbReference type="NCBI Taxonomy" id="159087"/>
    <lineage>
        <taxon>Bacteria</taxon>
        <taxon>Pseudomonadati</taxon>
        <taxon>Pseudomonadota</taxon>
        <taxon>Betaproteobacteria</taxon>
        <taxon>Rhodocyclales</taxon>
        <taxon>Azonexaceae</taxon>
        <taxon>Dechloromonas</taxon>
    </lineage>
</organism>
<dbReference type="Pfam" id="PF12697">
    <property type="entry name" value="Abhydrolase_6"/>
    <property type="match status" value="1"/>
</dbReference>
<keyword evidence="2" id="KW-0378">Hydrolase</keyword>